<feature type="domain" description="Helicase C-terminal" evidence="11">
    <location>
        <begin position="1663"/>
        <end position="1822"/>
    </location>
</feature>
<dbReference type="InterPro" id="IPR044078">
    <property type="entry name" value="Mot1_ATP-bd"/>
</dbReference>
<dbReference type="CDD" id="cd17999">
    <property type="entry name" value="DEXHc_Mot1"/>
    <property type="match status" value="1"/>
</dbReference>
<feature type="region of interest" description="Disordered" evidence="9">
    <location>
        <begin position="180"/>
        <end position="306"/>
    </location>
</feature>
<dbReference type="Pfam" id="PF12054">
    <property type="entry name" value="DUF3535"/>
    <property type="match status" value="1"/>
</dbReference>
<accession>A0A6A4I7U6</accession>
<dbReference type="SMART" id="SM00487">
    <property type="entry name" value="DEXDc"/>
    <property type="match status" value="1"/>
</dbReference>
<evidence type="ECO:0000256" key="5">
    <source>
        <dbReference type="ARBA" id="ARBA00022806"/>
    </source>
</evidence>
<keyword evidence="7" id="KW-0238">DNA-binding</keyword>
<organism evidence="12 13">
    <name type="scientific">Gymnopus androsaceus JB14</name>
    <dbReference type="NCBI Taxonomy" id="1447944"/>
    <lineage>
        <taxon>Eukaryota</taxon>
        <taxon>Fungi</taxon>
        <taxon>Dikarya</taxon>
        <taxon>Basidiomycota</taxon>
        <taxon>Agaricomycotina</taxon>
        <taxon>Agaricomycetes</taxon>
        <taxon>Agaricomycetidae</taxon>
        <taxon>Agaricales</taxon>
        <taxon>Marasmiineae</taxon>
        <taxon>Omphalotaceae</taxon>
        <taxon>Gymnopus</taxon>
    </lineage>
</organism>
<feature type="compositionally biased region" description="Basic and acidic residues" evidence="9">
    <location>
        <begin position="1061"/>
        <end position="1070"/>
    </location>
</feature>
<dbReference type="InterPro" id="IPR011989">
    <property type="entry name" value="ARM-like"/>
</dbReference>
<dbReference type="InterPro" id="IPR044972">
    <property type="entry name" value="Mot1"/>
</dbReference>
<dbReference type="Pfam" id="PF00271">
    <property type="entry name" value="Helicase_C"/>
    <property type="match status" value="1"/>
</dbReference>
<dbReference type="CDD" id="cd18793">
    <property type="entry name" value="SF2_C_SNF"/>
    <property type="match status" value="1"/>
</dbReference>
<keyword evidence="8" id="KW-0539">Nucleus</keyword>
<dbReference type="GO" id="GO:0004386">
    <property type="term" value="F:helicase activity"/>
    <property type="evidence" value="ECO:0007669"/>
    <property type="project" value="UniProtKB-KW"/>
</dbReference>
<dbReference type="GO" id="GO:0016887">
    <property type="term" value="F:ATP hydrolysis activity"/>
    <property type="evidence" value="ECO:0007669"/>
    <property type="project" value="InterPro"/>
</dbReference>
<evidence type="ECO:0000313" key="12">
    <source>
        <dbReference type="EMBL" id="KAE9406676.1"/>
    </source>
</evidence>
<evidence type="ECO:0000256" key="4">
    <source>
        <dbReference type="ARBA" id="ARBA00022801"/>
    </source>
</evidence>
<keyword evidence="2" id="KW-0677">Repeat</keyword>
<dbReference type="PROSITE" id="PS51192">
    <property type="entry name" value="HELICASE_ATP_BIND_1"/>
    <property type="match status" value="1"/>
</dbReference>
<evidence type="ECO:0000256" key="8">
    <source>
        <dbReference type="ARBA" id="ARBA00023242"/>
    </source>
</evidence>
<evidence type="ECO:0000256" key="2">
    <source>
        <dbReference type="ARBA" id="ARBA00022737"/>
    </source>
</evidence>
<dbReference type="GO" id="GO:0005524">
    <property type="term" value="F:ATP binding"/>
    <property type="evidence" value="ECO:0007669"/>
    <property type="project" value="UniProtKB-KW"/>
</dbReference>
<dbReference type="PANTHER" id="PTHR36498">
    <property type="entry name" value="TATA-BINDING PROTEIN-ASSOCIATED FACTOR 172"/>
    <property type="match status" value="1"/>
</dbReference>
<dbReference type="GO" id="GO:0005634">
    <property type="term" value="C:nucleus"/>
    <property type="evidence" value="ECO:0007669"/>
    <property type="project" value="UniProtKB-SubCell"/>
</dbReference>
<evidence type="ECO:0000256" key="9">
    <source>
        <dbReference type="SAM" id="MobiDB-lite"/>
    </source>
</evidence>
<dbReference type="InterPro" id="IPR038718">
    <property type="entry name" value="SNF2-like_sf"/>
</dbReference>
<dbReference type="Proteomes" id="UP000799118">
    <property type="component" value="Unassembled WGS sequence"/>
</dbReference>
<feature type="region of interest" description="Disordered" evidence="9">
    <location>
        <begin position="1056"/>
        <end position="1082"/>
    </location>
</feature>
<dbReference type="SUPFAM" id="SSF52540">
    <property type="entry name" value="P-loop containing nucleoside triphosphate hydrolases"/>
    <property type="match status" value="2"/>
</dbReference>
<feature type="region of interest" description="Disordered" evidence="9">
    <location>
        <begin position="1844"/>
        <end position="1872"/>
    </location>
</feature>
<dbReference type="Gene3D" id="3.40.50.300">
    <property type="entry name" value="P-loop containing nucleotide triphosphate hydrolases"/>
    <property type="match status" value="1"/>
</dbReference>
<sequence>MTSRLDRLLLLLDTGSSTSVRNTAAKQLAQLAVKSVISDVTFTERQHVTRDPATWGELMAVVARIIPYLHSKSHETRTAASVALSQIFSSVPVWQPYNNEDSMRTEDESKIPEFNNFSVEELVQHGKLLLASSGKEFIRPAVLSSPAEVKKARKEAMGRLGLEFLDDLGADVETNGDVDMDAKMEEPTPSGSPMDLCPPTTLKKEDHVPSRSTTPADPSPTPSTPADEVDLSAMSARERNRLKRKRKPGNSAFVAATAPPPQSSGSKYNAAAAGPAKARLVAADESAQSTSRLASPTTDKVVIDPSKGGAISPKAVKQAKALDVKPGLWIWDGLDLLSAAWEVRHGAALALRELLKIQGKCGGMQDDATSEENLMAHEKWCNDLSAKLLCVLVLDRFGDFVSDQVVAPVREMISQTLASLLIHMPRRSVLHVHSILLQMIRQQFVIPAPTLPIPKVRGRGKQVAAAEQKVTHIWEIRHAGLLGIKYEVAVRNDLFDSGLEQVKQEDGSSEVTGTTILSDVVEAAVLGLGDKDDDVRAVAASCLLPVAGHLVEQLPESLDRVLLVLWSCLSDMKDDLSSSVGAVMELLGKLVAYDKVIEILANETTDYHLRPLAPTLFPFFRHTIANVRLSVVKTLHSFMTVESLPREWISVPFFRLLYQNLIVEERSEIRDAGLEAWRTALDIVSALPGWMESNITQQIILDWYAIVMTPLGMPIDPSTFYYPLLTVEGEAPPERHNVDKNMIAQDMSLLTLEVILKARIASSTALALLMAYWPAGTLTMEEIFQPILLHYVDSTSMLQKVLSAIITEEWAQEYSLKAQPGAPLLIDSSNLAKEISNKALAWLQGNPPAAYHEMAFALARIHVDSVSLLHSFATDCKLPISSIPFLGTEIDITGVNPNRFTIETAQEAIGPRYTQLKSMLGRTKKRELGVIEEKRVVVAASIERYLEVKAQHEVRVAAAFAAAFVALRSTPDKVSPVVKGIMNGIKNEENVDLQTRSASAVAAFIEFCSDHQISQPPDKIVKNLCTFLCQDVEQTPTFAYTRKVTDAILSFQKLGPGNAKGGKDKEKPELPVEESSTSPLSRRGARLAFDQLSSKFGGRLLDIIPNMWQSMAGGLLSAFQSATPEECDAALEKHYGQDVIDSLSVLEAAVPTFHPELWPKSKFAIIRQSVAKCFAAICEVITADAMRFVVEQVVPLISDPIVLANRQGATELIYHIVQKLDIKALPYVIFLVVPILGRMSDANEDVRATATNTFASLVKMIPLEAGLPDPPGFPDELLKRREEERQFLTQLLDGSKVEQYTLPVPIKAELRKYQQEGVNWLAFLAKYQLHGILCDDMGLGKTLQSICILASKQFERAERYKETKSPDAVHLPSLIICPPTLTGHWYYEILKYAENLKPVLYTGNARERAKLVSKFKNYDVVVTSYEVVRNDINNLESMRWLYCILDEGHVIKNAKTKLTKAVKCIQAQHRLILSGTPIQNNVLELWSLFDFLMPGFLGTESSFNDRFSKPILANRDGKSKNGEAAALALEALHKQVLPFLLRRLKEDDYYCDLSELQKALYDDFSQSTGHQDAEVAVQSSSSSGKEGSKQHVFQSLQYLRKLCNHPALVLKDSEAIASALEKVGKKSEGLSDLQHAPKLLALRQLLSDCGIGGGSTTFTADQSKSELIDTVSESDGAFSQHRVLIFCQMKQMLDIIETDLFKEHMPSVTYMRLDGGTDTSKRHAIVQTFNSDPSIDVLLLTTHVGGLGLTLTGADTVIFVEHDWNPMKDLQAMDRAHRIGQKKVVNVYRLITKGTLEEKIMGLQRFKLNIANSVVTQQNSGLSSMDTDLVLDLFRRTSEEEDAAAAAKKKAKEGSGPVSQQNLLQGLEDLPPEEEYQDLDMSKFLGSIGK</sequence>
<feature type="compositionally biased region" description="Polar residues" evidence="9">
    <location>
        <begin position="286"/>
        <end position="298"/>
    </location>
</feature>
<dbReference type="PROSITE" id="PS51194">
    <property type="entry name" value="HELICASE_CTER"/>
    <property type="match status" value="1"/>
</dbReference>
<evidence type="ECO:0000256" key="7">
    <source>
        <dbReference type="ARBA" id="ARBA00023125"/>
    </source>
</evidence>
<name>A0A6A4I7U6_9AGAR</name>
<keyword evidence="13" id="KW-1185">Reference proteome</keyword>
<protein>
    <submittedName>
        <fullName evidence="12">SNF2 chromatin remodeling protein</fullName>
    </submittedName>
</protein>
<dbReference type="GO" id="GO:0003677">
    <property type="term" value="F:DNA binding"/>
    <property type="evidence" value="ECO:0007669"/>
    <property type="project" value="UniProtKB-KW"/>
</dbReference>
<keyword evidence="5" id="KW-0347">Helicase</keyword>
<evidence type="ECO:0000256" key="1">
    <source>
        <dbReference type="ARBA" id="ARBA00004123"/>
    </source>
</evidence>
<evidence type="ECO:0000256" key="3">
    <source>
        <dbReference type="ARBA" id="ARBA00022741"/>
    </source>
</evidence>
<dbReference type="InterPro" id="IPR001650">
    <property type="entry name" value="Helicase_C-like"/>
</dbReference>
<keyword evidence="6" id="KW-0067">ATP-binding</keyword>
<keyword evidence="3" id="KW-0547">Nucleotide-binding</keyword>
<dbReference type="EMBL" id="ML769400">
    <property type="protein sequence ID" value="KAE9406676.1"/>
    <property type="molecule type" value="Genomic_DNA"/>
</dbReference>
<feature type="compositionally biased region" description="Low complexity" evidence="9">
    <location>
        <begin position="270"/>
        <end position="283"/>
    </location>
</feature>
<dbReference type="GO" id="GO:0017025">
    <property type="term" value="F:TBP-class protein binding"/>
    <property type="evidence" value="ECO:0007669"/>
    <property type="project" value="InterPro"/>
</dbReference>
<evidence type="ECO:0000313" key="13">
    <source>
        <dbReference type="Proteomes" id="UP000799118"/>
    </source>
</evidence>
<dbReference type="SUPFAM" id="SSF48371">
    <property type="entry name" value="ARM repeat"/>
    <property type="match status" value="1"/>
</dbReference>
<dbReference type="InterPro" id="IPR016024">
    <property type="entry name" value="ARM-type_fold"/>
</dbReference>
<dbReference type="Pfam" id="PF00176">
    <property type="entry name" value="SNF2-rel_dom"/>
    <property type="match status" value="1"/>
</dbReference>
<reference evidence="12" key="1">
    <citation type="journal article" date="2019" name="Environ. Microbiol.">
        <title>Fungal ecological strategies reflected in gene transcription - a case study of two litter decomposers.</title>
        <authorList>
            <person name="Barbi F."/>
            <person name="Kohler A."/>
            <person name="Barry K."/>
            <person name="Baskaran P."/>
            <person name="Daum C."/>
            <person name="Fauchery L."/>
            <person name="Ihrmark K."/>
            <person name="Kuo A."/>
            <person name="LaButti K."/>
            <person name="Lipzen A."/>
            <person name="Morin E."/>
            <person name="Grigoriev I.V."/>
            <person name="Henrissat B."/>
            <person name="Lindahl B."/>
            <person name="Martin F."/>
        </authorList>
    </citation>
    <scope>NUCLEOTIDE SEQUENCE</scope>
    <source>
        <strain evidence="12">JB14</strain>
    </source>
</reference>
<dbReference type="InterPro" id="IPR014001">
    <property type="entry name" value="Helicase_ATP-bd"/>
</dbReference>
<evidence type="ECO:0000256" key="6">
    <source>
        <dbReference type="ARBA" id="ARBA00022840"/>
    </source>
</evidence>
<comment type="subcellular location">
    <subcellularLocation>
        <location evidence="1">Nucleus</location>
    </subcellularLocation>
</comment>
<dbReference type="InterPro" id="IPR049730">
    <property type="entry name" value="SNF2/RAD54-like_C"/>
</dbReference>
<keyword evidence="4" id="KW-0378">Hydrolase</keyword>
<dbReference type="InterPro" id="IPR022707">
    <property type="entry name" value="Mot1_central_dom"/>
</dbReference>
<gene>
    <name evidence="12" type="ORF">BT96DRAFT_915128</name>
</gene>
<proteinExistence type="predicted"/>
<evidence type="ECO:0000259" key="10">
    <source>
        <dbReference type="PROSITE" id="PS51192"/>
    </source>
</evidence>
<dbReference type="Gene3D" id="1.25.10.10">
    <property type="entry name" value="Leucine-rich Repeat Variant"/>
    <property type="match status" value="2"/>
</dbReference>
<evidence type="ECO:0000259" key="11">
    <source>
        <dbReference type="PROSITE" id="PS51194"/>
    </source>
</evidence>
<dbReference type="InterPro" id="IPR000330">
    <property type="entry name" value="SNF2_N"/>
</dbReference>
<dbReference type="PANTHER" id="PTHR36498:SF1">
    <property type="entry name" value="TATA-BINDING PROTEIN-ASSOCIATED FACTOR 172"/>
    <property type="match status" value="1"/>
</dbReference>
<dbReference type="OrthoDB" id="10252227at2759"/>
<feature type="domain" description="Helicase ATP-binding" evidence="10">
    <location>
        <begin position="1322"/>
        <end position="1495"/>
    </location>
</feature>
<dbReference type="FunFam" id="3.40.50.300:FF:001793">
    <property type="entry name" value="TATA-binding protein-associated factor"/>
    <property type="match status" value="1"/>
</dbReference>
<dbReference type="SMART" id="SM00490">
    <property type="entry name" value="HELICc"/>
    <property type="match status" value="1"/>
</dbReference>
<dbReference type="InterPro" id="IPR027417">
    <property type="entry name" value="P-loop_NTPase"/>
</dbReference>
<dbReference type="Gene3D" id="3.40.50.10810">
    <property type="entry name" value="Tandem AAA-ATPase domain"/>
    <property type="match status" value="1"/>
</dbReference>
<dbReference type="FunFam" id="3.40.50.10810:FF:000009">
    <property type="entry name" value="B-TFIID TATA-box-binding protein-associated factor 1"/>
    <property type="match status" value="1"/>
</dbReference>